<dbReference type="PANTHER" id="PTHR40465">
    <property type="entry name" value="CHROMOSOME 1, WHOLE GENOME SHOTGUN SEQUENCE"/>
    <property type="match status" value="1"/>
</dbReference>
<dbReference type="OrthoDB" id="2535105at2759"/>
<dbReference type="InterPro" id="IPR045339">
    <property type="entry name" value="DUF6534"/>
</dbReference>
<proteinExistence type="predicted"/>
<feature type="transmembrane region" description="Helical" evidence="1">
    <location>
        <begin position="170"/>
        <end position="196"/>
    </location>
</feature>
<feature type="transmembrane region" description="Helical" evidence="1">
    <location>
        <begin position="84"/>
        <end position="109"/>
    </location>
</feature>
<feature type="transmembrane region" description="Helical" evidence="1">
    <location>
        <begin position="246"/>
        <end position="267"/>
    </location>
</feature>
<reference evidence="3 4" key="1">
    <citation type="journal article" date="2015" name="Sci. Rep.">
        <title>Chromosome-level genome map provides insights into diverse defense mechanisms in the medicinal fungus Ganoderma sinense.</title>
        <authorList>
            <person name="Zhu Y."/>
            <person name="Xu J."/>
            <person name="Sun C."/>
            <person name="Zhou S."/>
            <person name="Xu H."/>
            <person name="Nelson D.R."/>
            <person name="Qian J."/>
            <person name="Song J."/>
            <person name="Luo H."/>
            <person name="Xiang L."/>
            <person name="Li Y."/>
            <person name="Xu Z."/>
            <person name="Ji A."/>
            <person name="Wang L."/>
            <person name="Lu S."/>
            <person name="Hayward A."/>
            <person name="Sun W."/>
            <person name="Li X."/>
            <person name="Schwartz D.C."/>
            <person name="Wang Y."/>
            <person name="Chen S."/>
        </authorList>
    </citation>
    <scope>NUCLEOTIDE SEQUENCE [LARGE SCALE GENOMIC DNA]</scope>
    <source>
        <strain evidence="3 4">ZZ0214-1</strain>
    </source>
</reference>
<dbReference type="AlphaFoldDB" id="A0A2G8SI45"/>
<sequence>MAAVPSIDDTLGAVLIGTYISLVLYGLALHQAYEYYVNYPYDKRWLKIYVTMVLLLELACTVFTMHICYYYAVSKYADLASLAVITWSPLVLAVVGSLMVVLSQCFFLHRVWLIGRRYRPIVVIAFLFMMLELGVCFAYTVLGWVLLSIISRFFRDIRRNRIRLKTWDGMIPWVWLVSVHNAASAVADLLVTWVLIYTLRQNQKRSMQRTNDMINDLILYAVSTGLVTGVYNVVCFIMSIALPQTLLYWATVLVGLKLYSNSLLAALNSRKSISARHPAGVSDTSPFGVSIRPGDSIELSKSTRHTLQARRCQDSLSDVLPVHDDVDDDPRDLGGARSTEGTVLVCESPLDDSMKGDVDSGLCV</sequence>
<keyword evidence="1" id="KW-0812">Transmembrane</keyword>
<protein>
    <recommendedName>
        <fullName evidence="2">DUF6534 domain-containing protein</fullName>
    </recommendedName>
</protein>
<keyword evidence="1" id="KW-1133">Transmembrane helix</keyword>
<gene>
    <name evidence="3" type="ORF">GSI_04066</name>
</gene>
<dbReference type="PANTHER" id="PTHR40465:SF1">
    <property type="entry name" value="DUF6534 DOMAIN-CONTAINING PROTEIN"/>
    <property type="match status" value="1"/>
</dbReference>
<organism evidence="3 4">
    <name type="scientific">Ganoderma sinense ZZ0214-1</name>
    <dbReference type="NCBI Taxonomy" id="1077348"/>
    <lineage>
        <taxon>Eukaryota</taxon>
        <taxon>Fungi</taxon>
        <taxon>Dikarya</taxon>
        <taxon>Basidiomycota</taxon>
        <taxon>Agaricomycotina</taxon>
        <taxon>Agaricomycetes</taxon>
        <taxon>Polyporales</taxon>
        <taxon>Polyporaceae</taxon>
        <taxon>Ganoderma</taxon>
    </lineage>
</organism>
<feature type="domain" description="DUF6534" evidence="2">
    <location>
        <begin position="184"/>
        <end position="272"/>
    </location>
</feature>
<feature type="transmembrane region" description="Helical" evidence="1">
    <location>
        <begin position="48"/>
        <end position="72"/>
    </location>
</feature>
<feature type="transmembrane region" description="Helical" evidence="1">
    <location>
        <begin position="121"/>
        <end position="150"/>
    </location>
</feature>
<dbReference type="Proteomes" id="UP000230002">
    <property type="component" value="Unassembled WGS sequence"/>
</dbReference>
<accession>A0A2G8SI45</accession>
<feature type="transmembrane region" description="Helical" evidence="1">
    <location>
        <begin position="12"/>
        <end position="36"/>
    </location>
</feature>
<keyword evidence="1" id="KW-0472">Membrane</keyword>
<evidence type="ECO:0000313" key="3">
    <source>
        <dbReference type="EMBL" id="PIL33444.1"/>
    </source>
</evidence>
<dbReference type="EMBL" id="AYKW01000007">
    <property type="protein sequence ID" value="PIL33444.1"/>
    <property type="molecule type" value="Genomic_DNA"/>
</dbReference>
<keyword evidence="4" id="KW-1185">Reference proteome</keyword>
<name>A0A2G8SI45_9APHY</name>
<evidence type="ECO:0000313" key="4">
    <source>
        <dbReference type="Proteomes" id="UP000230002"/>
    </source>
</evidence>
<evidence type="ECO:0000256" key="1">
    <source>
        <dbReference type="SAM" id="Phobius"/>
    </source>
</evidence>
<dbReference type="Pfam" id="PF20152">
    <property type="entry name" value="DUF6534"/>
    <property type="match status" value="1"/>
</dbReference>
<evidence type="ECO:0000259" key="2">
    <source>
        <dbReference type="Pfam" id="PF20152"/>
    </source>
</evidence>
<comment type="caution">
    <text evidence="3">The sequence shown here is derived from an EMBL/GenBank/DDBJ whole genome shotgun (WGS) entry which is preliminary data.</text>
</comment>
<feature type="transmembrane region" description="Helical" evidence="1">
    <location>
        <begin position="217"/>
        <end position="240"/>
    </location>
</feature>